<protein>
    <recommendedName>
        <fullName evidence="3">Phosphoglycerate mutase</fullName>
    </recommendedName>
</protein>
<reference evidence="1 2" key="1">
    <citation type="journal article" date="2015" name="Nature">
        <title>rRNA introns, odd ribosomes, and small enigmatic genomes across a large radiation of phyla.</title>
        <authorList>
            <person name="Brown C.T."/>
            <person name="Hug L.A."/>
            <person name="Thomas B.C."/>
            <person name="Sharon I."/>
            <person name="Castelle C.J."/>
            <person name="Singh A."/>
            <person name="Wilkins M.J."/>
            <person name="Williams K.H."/>
            <person name="Banfield J.F."/>
        </authorList>
    </citation>
    <scope>NUCLEOTIDE SEQUENCE [LARGE SCALE GENOMIC DNA]</scope>
</reference>
<sequence>MITEIENRRGQELKKNLYFIRHGQSEANITLTGGGDPSLTKSGVEQAIVTGNELKQHFDSMGCAPVAFIHTGTIRSMQTLEKISEFFGSDLTHIKMADFQERGLGEYEKKDLENILKVPELAGLYEKFGPSCVWFLKSEDKGIELLSAMYERIKKGVLDLRIKYESLPIIVIGHAGSMKIARRIYESDNAENLADYLASFVPNNCEIYKLG</sequence>
<dbReference type="GO" id="GO:0005737">
    <property type="term" value="C:cytoplasm"/>
    <property type="evidence" value="ECO:0007669"/>
    <property type="project" value="TreeGrafter"/>
</dbReference>
<dbReference type="InterPro" id="IPR013078">
    <property type="entry name" value="His_Pase_superF_clade-1"/>
</dbReference>
<accession>A0A0G0A8A7</accession>
<dbReference type="PANTHER" id="PTHR48100">
    <property type="entry name" value="BROAD-SPECIFICITY PHOSPHATASE YOR283W-RELATED"/>
    <property type="match status" value="1"/>
</dbReference>
<evidence type="ECO:0008006" key="3">
    <source>
        <dbReference type="Google" id="ProtNLM"/>
    </source>
</evidence>
<dbReference type="SUPFAM" id="SSF53254">
    <property type="entry name" value="Phosphoglycerate mutase-like"/>
    <property type="match status" value="1"/>
</dbReference>
<dbReference type="AlphaFoldDB" id="A0A0G0A8A7"/>
<dbReference type="GO" id="GO:0016791">
    <property type="term" value="F:phosphatase activity"/>
    <property type="evidence" value="ECO:0007669"/>
    <property type="project" value="TreeGrafter"/>
</dbReference>
<organism evidence="1 2">
    <name type="scientific">Candidatus Woesebacteria bacterium GW2011_GWA2_33_28</name>
    <dbReference type="NCBI Taxonomy" id="1618561"/>
    <lineage>
        <taxon>Bacteria</taxon>
        <taxon>Candidatus Woeseibacteriota</taxon>
    </lineage>
</organism>
<proteinExistence type="predicted"/>
<dbReference type="CDD" id="cd07067">
    <property type="entry name" value="HP_PGM_like"/>
    <property type="match status" value="1"/>
</dbReference>
<dbReference type="PANTHER" id="PTHR48100:SF1">
    <property type="entry name" value="HISTIDINE PHOSPHATASE FAMILY PROTEIN-RELATED"/>
    <property type="match status" value="1"/>
</dbReference>
<dbReference type="InterPro" id="IPR029033">
    <property type="entry name" value="His_PPase_superfam"/>
</dbReference>
<gene>
    <name evidence="1" type="ORF">UR38_C0004G0069</name>
</gene>
<dbReference type="EMBL" id="LBOZ01000004">
    <property type="protein sequence ID" value="KKP47526.1"/>
    <property type="molecule type" value="Genomic_DNA"/>
</dbReference>
<evidence type="ECO:0000313" key="1">
    <source>
        <dbReference type="EMBL" id="KKP47526.1"/>
    </source>
</evidence>
<dbReference type="SMART" id="SM00855">
    <property type="entry name" value="PGAM"/>
    <property type="match status" value="1"/>
</dbReference>
<dbReference type="Proteomes" id="UP000033995">
    <property type="component" value="Unassembled WGS sequence"/>
</dbReference>
<evidence type="ECO:0000313" key="2">
    <source>
        <dbReference type="Proteomes" id="UP000033995"/>
    </source>
</evidence>
<dbReference type="Pfam" id="PF00300">
    <property type="entry name" value="His_Phos_1"/>
    <property type="match status" value="1"/>
</dbReference>
<dbReference type="Gene3D" id="3.40.50.1240">
    <property type="entry name" value="Phosphoglycerate mutase-like"/>
    <property type="match status" value="1"/>
</dbReference>
<name>A0A0G0A8A7_9BACT</name>
<dbReference type="InterPro" id="IPR050275">
    <property type="entry name" value="PGM_Phosphatase"/>
</dbReference>
<comment type="caution">
    <text evidence="1">The sequence shown here is derived from an EMBL/GenBank/DDBJ whole genome shotgun (WGS) entry which is preliminary data.</text>
</comment>